<dbReference type="PROSITE" id="PS52050">
    <property type="entry name" value="WYL"/>
    <property type="match status" value="1"/>
</dbReference>
<evidence type="ECO:0000313" key="4">
    <source>
        <dbReference type="EMBL" id="AFA73430.1"/>
    </source>
</evidence>
<dbReference type="KEGG" id="gpo:GPOL_c24010"/>
<dbReference type="AlphaFoldDB" id="H6N2K5"/>
<feature type="domain" description="WYL" evidence="2">
    <location>
        <begin position="154"/>
        <end position="218"/>
    </location>
</feature>
<dbReference type="Proteomes" id="UP000009154">
    <property type="component" value="Chromosome"/>
</dbReference>
<dbReference type="PANTHER" id="PTHR34580:SF1">
    <property type="entry name" value="PROTEIN PAFC"/>
    <property type="match status" value="1"/>
</dbReference>
<evidence type="ECO:0000259" key="3">
    <source>
        <dbReference type="Pfam" id="PF19187"/>
    </source>
</evidence>
<name>H6N2K5_GORPV</name>
<accession>H6N2K5</accession>
<dbReference type="eggNOG" id="COG2378">
    <property type="taxonomic scope" value="Bacteria"/>
</dbReference>
<dbReference type="PANTHER" id="PTHR34580">
    <property type="match status" value="1"/>
</dbReference>
<dbReference type="PIRSF" id="PIRSF016838">
    <property type="entry name" value="PafC"/>
    <property type="match status" value="1"/>
</dbReference>
<reference evidence="4 5" key="1">
    <citation type="journal article" date="2012" name="Appl. Environ. Microbiol.">
        <title>Involvement of two latex-clearing proteins during rubber degradation and insights into the subsequent degradation pathway revealed by the genome sequence of Gordonia polyisoprenivorans strain VH2.</title>
        <authorList>
            <person name="Hiessl S."/>
            <person name="Schuldes J."/>
            <person name="Thurmer A."/>
            <person name="Halbsguth T."/>
            <person name="Broker D."/>
            <person name="Angelov A."/>
            <person name="Liebl W."/>
            <person name="Daniel R."/>
            <person name="Steinbuchel A."/>
        </authorList>
    </citation>
    <scope>NUCLEOTIDE SEQUENCE [LARGE SCALE GENOMIC DNA]</scope>
    <source>
        <strain evidence="5">DSM 44266 / VH2</strain>
    </source>
</reference>
<dbReference type="InterPro" id="IPR051534">
    <property type="entry name" value="CBASS_pafABC_assoc_protein"/>
</dbReference>
<keyword evidence="5" id="KW-1185">Reference proteome</keyword>
<dbReference type="InterPro" id="IPR043839">
    <property type="entry name" value="PafC_HTH"/>
</dbReference>
<dbReference type="Pfam" id="PF19187">
    <property type="entry name" value="HTH_PafC"/>
    <property type="match status" value="1"/>
</dbReference>
<evidence type="ECO:0000259" key="2">
    <source>
        <dbReference type="Pfam" id="PF13280"/>
    </source>
</evidence>
<feature type="domain" description="PafC HTH" evidence="3">
    <location>
        <begin position="8"/>
        <end position="120"/>
    </location>
</feature>
<dbReference type="InterPro" id="IPR026881">
    <property type="entry name" value="WYL_dom"/>
</dbReference>
<evidence type="ECO:0000256" key="1">
    <source>
        <dbReference type="SAM" id="MobiDB-lite"/>
    </source>
</evidence>
<protein>
    <submittedName>
        <fullName evidence="4">Putative transcriptional regulator</fullName>
    </submittedName>
</protein>
<feature type="region of interest" description="Disordered" evidence="1">
    <location>
        <begin position="126"/>
        <end position="146"/>
    </location>
</feature>
<dbReference type="GeneID" id="90159447"/>
<dbReference type="InterPro" id="IPR028349">
    <property type="entry name" value="PafC-like"/>
</dbReference>
<dbReference type="EMBL" id="CP003119">
    <property type="protein sequence ID" value="AFA73430.1"/>
    <property type="molecule type" value="Genomic_DNA"/>
</dbReference>
<dbReference type="Pfam" id="PF13280">
    <property type="entry name" value="WYL"/>
    <property type="match status" value="1"/>
</dbReference>
<organism evidence="4 5">
    <name type="scientific">Gordonia polyisoprenivorans (strain DSM 44266 / VH2)</name>
    <dbReference type="NCBI Taxonomy" id="1112204"/>
    <lineage>
        <taxon>Bacteria</taxon>
        <taxon>Bacillati</taxon>
        <taxon>Actinomycetota</taxon>
        <taxon>Actinomycetes</taxon>
        <taxon>Mycobacteriales</taxon>
        <taxon>Gordoniaceae</taxon>
        <taxon>Gordonia</taxon>
    </lineage>
</organism>
<proteinExistence type="predicted"/>
<sequence length="337" mass="36516">MAQAAPSRLSRLLALVPYFLAHDGISIDQAAADLGVTERQLTKDLEQLFVCGLPGYYPDDLIEVEFSEGHVHVGFTAGMDRPLRLTPTEASILLVALRALVDTPGVLDREAAGRAIAKIEQAVGAPAPGAAGGSGLAPLTSASGDDLTESPRYRIVREAVRSSRALALNYYSASRDVVTRRIIDPISLQAVDGHTYLQAWCRESEGVRLFRFDRIDEAVMLDEPAAPPDQARHTVQSPILTENPDLPSVDIEIDSSELWILDYYTVEPLEPIENRPDPSAPVRARLVYGSADWLTRFLLGFGGRVRVVDDADMATAIGVEAARARARYTTGPAGAWS</sequence>
<dbReference type="RefSeq" id="WP_014360028.1">
    <property type="nucleotide sequence ID" value="NC_016906.1"/>
</dbReference>
<gene>
    <name evidence="4" type="ordered locus">GPOL_c24010</name>
</gene>
<dbReference type="STRING" id="1112204.GPOL_c24010"/>
<dbReference type="HOGENOM" id="CLU_041141_2_0_11"/>
<evidence type="ECO:0000313" key="5">
    <source>
        <dbReference type="Proteomes" id="UP000009154"/>
    </source>
</evidence>